<feature type="compositionally biased region" description="Basic residues" evidence="6">
    <location>
        <begin position="396"/>
        <end position="406"/>
    </location>
</feature>
<feature type="domain" description="C2H2-type" evidence="7">
    <location>
        <begin position="642"/>
        <end position="664"/>
    </location>
</feature>
<feature type="domain" description="C2H2-type" evidence="7">
    <location>
        <begin position="1207"/>
        <end position="1234"/>
    </location>
</feature>
<feature type="domain" description="C2H2-type" evidence="7">
    <location>
        <begin position="614"/>
        <end position="641"/>
    </location>
</feature>
<feature type="compositionally biased region" description="Low complexity" evidence="6">
    <location>
        <begin position="55"/>
        <end position="70"/>
    </location>
</feature>
<dbReference type="FunFam" id="3.30.160.60:FF:004444">
    <property type="match status" value="1"/>
</dbReference>
<feature type="region of interest" description="Disordered" evidence="6">
    <location>
        <begin position="329"/>
        <end position="488"/>
    </location>
</feature>
<accession>A0A3L8SAG0</accession>
<evidence type="ECO:0000256" key="5">
    <source>
        <dbReference type="PROSITE-ProRule" id="PRU00042"/>
    </source>
</evidence>
<feature type="compositionally biased region" description="Polar residues" evidence="6">
    <location>
        <begin position="459"/>
        <end position="474"/>
    </location>
</feature>
<dbReference type="InterPro" id="IPR013087">
    <property type="entry name" value="Znf_C2H2_type"/>
</dbReference>
<evidence type="ECO:0000256" key="4">
    <source>
        <dbReference type="ARBA" id="ARBA00022833"/>
    </source>
</evidence>
<feature type="domain" description="C2H2-type" evidence="7">
    <location>
        <begin position="1122"/>
        <end position="1149"/>
    </location>
</feature>
<protein>
    <recommendedName>
        <fullName evidence="7">C2H2-type domain-containing protein</fullName>
    </recommendedName>
</protein>
<feature type="domain" description="C2H2-type" evidence="7">
    <location>
        <begin position="575"/>
        <end position="602"/>
    </location>
</feature>
<organism evidence="8 9">
    <name type="scientific">Chloebia gouldiae</name>
    <name type="common">Gouldian finch</name>
    <name type="synonym">Erythrura gouldiae</name>
    <dbReference type="NCBI Taxonomy" id="44316"/>
    <lineage>
        <taxon>Eukaryota</taxon>
        <taxon>Metazoa</taxon>
        <taxon>Chordata</taxon>
        <taxon>Craniata</taxon>
        <taxon>Vertebrata</taxon>
        <taxon>Euteleostomi</taxon>
        <taxon>Archelosauria</taxon>
        <taxon>Archosauria</taxon>
        <taxon>Dinosauria</taxon>
        <taxon>Saurischia</taxon>
        <taxon>Theropoda</taxon>
        <taxon>Coelurosauria</taxon>
        <taxon>Aves</taxon>
        <taxon>Neognathae</taxon>
        <taxon>Neoaves</taxon>
        <taxon>Telluraves</taxon>
        <taxon>Australaves</taxon>
        <taxon>Passeriformes</taxon>
        <taxon>Passeroidea</taxon>
        <taxon>Passeridae</taxon>
        <taxon>Chloebia</taxon>
    </lineage>
</organism>
<dbReference type="Pfam" id="PF13912">
    <property type="entry name" value="zf-C2H2_6"/>
    <property type="match status" value="1"/>
</dbReference>
<sequence>MAAAVVPAPAGARRGRGGLAGPGRTGMEENAVESSSDASAQAAREEPTESGLGVGSSVAVSADSSDAAAGPGLLSRADDSCVGQSSDSSRVSLEEVSEGSSSTDAIPRIYLPDSSSIAQSTLVSSVSTVSQSIMVSESPQVLVHSSVITDGAIVVSDSTASTSSDLGSAIDKIIESTIGPDIIQSCIAVTSAEDGRAETTQYLILQGPDDGAPMVSQMATSALVNSLAIEAVGDGPTSTCLDQPGPSKPSRQLEVLELPTQPDRAQKADGGEELDQPDLETLEEMMEVVVVQQFKCKMCQYKSVSKKTLINHMKERHFQPVGSALALKKGRPRKVGAAPKTEDEEAPEEEDDDIMDAGAIDDPEEDSDYNPAEDEPRGWLPKYGCTVATSSEERPRRRPGRPRKLLRLGNVSRDMLEGGEVEPLVTSQSTPSQELQNSEAASSSGLENGTGESLAEPGVSQSDSKNKDPSSSTGAEDADVIPRRRGRPSRRFLGKKYRKYMGRRYYYKSPKPLMRPYLCRICGSRFLTHDDLRFHVNSHEANDPQLFKCLQCSYRSRRWSSLKEHMFNHVGSKPYKCEECNYTSVYKKDVIRHSTVHSRDRKKRADPPPKLNSFPCPVCNRVYPMQKRLTQHMKTHSTEKPHMCDKCGKSFKKRYTFKMHLLTHIQAIANRRFKCEFCDYVCEDKKVLLNHQLSHMNDKPYKCSVCKYSTFREDFLVSHMAVKHTGGKPFACEFCHFTTKHKKNLRLHVQCRHADSFEEWAQRHPEEPPCRRRPFFTLQQIEELKQQHSQVQAPAEPEASPPVSAMPSPSSWCSLPTVLSALSFTQAPLGPITCHTVQAVAGAEPSVLSQGSLEGATIIYEQDVAGSAELATQTALDLLLNMSTQRELTTSSLQVAVVKPDDPGETPGPCELQAQEEEEAKVDSKEQQQKLVMLHMAEPRQTLVQEAYGEASLSGSELQQITIPFSGTAEYSIIAPISEEIQAPATLYSSEEESPVETSHTVVVSGAVMTEEALKDHSNHYIMSSSVPGSQFQTMEPLSGDAAFSSPAEGQEAEPAGIKWPVVQCVTSLLQTDSSLSPASEGQEVSSPKIKWPALQGVAKKLTCKVSTAKKLSCKISTAKKFSCKICTAMFTGRAEMESHKRAHTGPSTFKCPDCPFTATLWPEVRVSFLLQSSPGNKEFGETGVSDPALVRLPQSHMVQHANLRPHKCPHCSFASKNKKDLRRHMLTHTNEKPFACQVCGQRFNRNGHLKFHTQRLHSSESKRAGPAAAQQTIILNSNEDTLATLHTALQAGQAVLAPERLQQALGQEHILVAQEQSVTSQEEAAYIQEITTADGQTVQHLVTADNQVQYIIAQEGVPHLLPQEYVVVPEGHHIQVQDGQITHIQYEQGGQFLPESQIQYMPVSPEQQLVTQAQLEAAAHSAVSAVADAAMAQAQGVFTAEAAAEQIQQLQPGIHYDVITLSD</sequence>
<proteinExistence type="predicted"/>
<evidence type="ECO:0000256" key="6">
    <source>
        <dbReference type="SAM" id="MobiDB-lite"/>
    </source>
</evidence>
<dbReference type="GO" id="GO:0008270">
    <property type="term" value="F:zinc ion binding"/>
    <property type="evidence" value="ECO:0007669"/>
    <property type="project" value="UniProtKB-KW"/>
</dbReference>
<keyword evidence="4" id="KW-0862">Zinc</keyword>
<feature type="region of interest" description="Disordered" evidence="6">
    <location>
        <begin position="787"/>
        <end position="807"/>
    </location>
</feature>
<dbReference type="STRING" id="44316.ENSEGOP00005021851"/>
<feature type="compositionally biased region" description="Polar residues" evidence="6">
    <location>
        <begin position="425"/>
        <end position="451"/>
    </location>
</feature>
<dbReference type="GO" id="GO:0005634">
    <property type="term" value="C:nucleus"/>
    <property type="evidence" value="ECO:0007669"/>
    <property type="project" value="TreeGrafter"/>
</dbReference>
<evidence type="ECO:0000313" key="8">
    <source>
        <dbReference type="EMBL" id="RLV98834.1"/>
    </source>
</evidence>
<evidence type="ECO:0000259" key="7">
    <source>
        <dbReference type="PROSITE" id="PS50157"/>
    </source>
</evidence>
<dbReference type="FunFam" id="3.30.160.60:FF:000100">
    <property type="entry name" value="Zinc finger 45-like"/>
    <property type="match status" value="1"/>
</dbReference>
<keyword evidence="2" id="KW-0677">Repeat</keyword>
<dbReference type="Proteomes" id="UP000276834">
    <property type="component" value="Unassembled WGS sequence"/>
</dbReference>
<dbReference type="OrthoDB" id="8117402at2759"/>
<evidence type="ECO:0000256" key="3">
    <source>
        <dbReference type="ARBA" id="ARBA00022771"/>
    </source>
</evidence>
<feature type="compositionally biased region" description="Acidic residues" evidence="6">
    <location>
        <begin position="342"/>
        <end position="373"/>
    </location>
</feature>
<dbReference type="SMART" id="SM00355">
    <property type="entry name" value="ZnF_C2H2"/>
    <property type="match status" value="12"/>
</dbReference>
<feature type="domain" description="C2H2-type" evidence="7">
    <location>
        <begin position="1235"/>
        <end position="1263"/>
    </location>
</feature>
<dbReference type="PROSITE" id="PS50157">
    <property type="entry name" value="ZINC_FINGER_C2H2_2"/>
    <property type="match status" value="10"/>
</dbReference>
<dbReference type="Gene3D" id="3.30.160.60">
    <property type="entry name" value="Classic Zinc Finger"/>
    <property type="match status" value="7"/>
</dbReference>
<feature type="domain" description="C2H2-type" evidence="7">
    <location>
        <begin position="673"/>
        <end position="700"/>
    </location>
</feature>
<dbReference type="PANTHER" id="PTHR24403:SF36">
    <property type="entry name" value="ZINC FINGER PROTEIN 335"/>
    <property type="match status" value="1"/>
</dbReference>
<feature type="domain" description="C2H2-type" evidence="7">
    <location>
        <begin position="701"/>
        <end position="729"/>
    </location>
</feature>
<keyword evidence="1" id="KW-0479">Metal-binding</keyword>
<evidence type="ECO:0000256" key="1">
    <source>
        <dbReference type="ARBA" id="ARBA00022723"/>
    </source>
</evidence>
<dbReference type="FunFam" id="3.30.160.60:FF:000796">
    <property type="entry name" value="Zinc finger protein 335"/>
    <property type="match status" value="1"/>
</dbReference>
<feature type="compositionally biased region" description="Low complexity" evidence="6">
    <location>
        <begin position="793"/>
        <end position="807"/>
    </location>
</feature>
<dbReference type="GO" id="GO:0000978">
    <property type="term" value="F:RNA polymerase II cis-regulatory region sequence-specific DNA binding"/>
    <property type="evidence" value="ECO:0007669"/>
    <property type="project" value="TreeGrafter"/>
</dbReference>
<dbReference type="SUPFAM" id="SSF57667">
    <property type="entry name" value="beta-beta-alpha zinc fingers"/>
    <property type="match status" value="7"/>
</dbReference>
<gene>
    <name evidence="8" type="ORF">DV515_00010417</name>
</gene>
<dbReference type="FunFam" id="3.30.160.60:FF:003059">
    <property type="entry name" value="Zinc finger protein 335"/>
    <property type="match status" value="1"/>
</dbReference>
<dbReference type="PROSITE" id="PS00028">
    <property type="entry name" value="ZINC_FINGER_C2H2_1"/>
    <property type="match status" value="6"/>
</dbReference>
<dbReference type="EMBL" id="QUSF01000037">
    <property type="protein sequence ID" value="RLV98834.1"/>
    <property type="molecule type" value="Genomic_DNA"/>
</dbReference>
<keyword evidence="3 5" id="KW-0863">Zinc-finger</keyword>
<feature type="domain" description="C2H2-type" evidence="7">
    <location>
        <begin position="547"/>
        <end position="574"/>
    </location>
</feature>
<reference evidence="8 9" key="1">
    <citation type="journal article" date="2018" name="Proc. R. Soc. B">
        <title>A non-coding region near Follistatin controls head colour polymorphism in the Gouldian finch.</title>
        <authorList>
            <person name="Toomey M.B."/>
            <person name="Marques C.I."/>
            <person name="Andrade P."/>
            <person name="Araujo P.M."/>
            <person name="Sabatino S."/>
            <person name="Gazda M.A."/>
            <person name="Afonso S."/>
            <person name="Lopes R.J."/>
            <person name="Corbo J.C."/>
            <person name="Carneiro M."/>
        </authorList>
    </citation>
    <scope>NUCLEOTIDE SEQUENCE [LARGE SCALE GENOMIC DNA]</scope>
    <source>
        <strain evidence="8">Red01</strain>
        <tissue evidence="8">Muscle</tissue>
    </source>
</reference>
<dbReference type="InterPro" id="IPR050688">
    <property type="entry name" value="Zinc_finger/UBP_domain"/>
</dbReference>
<name>A0A3L8SAG0_CHLGU</name>
<dbReference type="PANTHER" id="PTHR24403">
    <property type="entry name" value="ZINC FINGER PROTEIN"/>
    <property type="match status" value="1"/>
</dbReference>
<dbReference type="GO" id="GO:0050769">
    <property type="term" value="P:positive regulation of neurogenesis"/>
    <property type="evidence" value="ECO:0007669"/>
    <property type="project" value="TreeGrafter"/>
</dbReference>
<feature type="compositionally biased region" description="Low complexity" evidence="6">
    <location>
        <begin position="1"/>
        <end position="12"/>
    </location>
</feature>
<evidence type="ECO:0000256" key="2">
    <source>
        <dbReference type="ARBA" id="ARBA00022737"/>
    </source>
</evidence>
<comment type="caution">
    <text evidence="8">The sequence shown here is derived from an EMBL/GenBank/DDBJ whole genome shotgun (WGS) entry which is preliminary data.</text>
</comment>
<dbReference type="GO" id="GO:0007420">
    <property type="term" value="P:brain development"/>
    <property type="evidence" value="ECO:0007669"/>
    <property type="project" value="TreeGrafter"/>
</dbReference>
<feature type="region of interest" description="Disordered" evidence="6">
    <location>
        <begin position="1"/>
        <end position="104"/>
    </location>
</feature>
<dbReference type="InterPro" id="IPR036236">
    <property type="entry name" value="Znf_C2H2_sf"/>
</dbReference>
<evidence type="ECO:0000313" key="9">
    <source>
        <dbReference type="Proteomes" id="UP000276834"/>
    </source>
</evidence>
<feature type="domain" description="C2H2-type" evidence="7">
    <location>
        <begin position="517"/>
        <end position="544"/>
    </location>
</feature>
<dbReference type="Pfam" id="PF00096">
    <property type="entry name" value="zf-C2H2"/>
    <property type="match status" value="1"/>
</dbReference>
<dbReference type="FunFam" id="3.30.160.60:FF:000444">
    <property type="entry name" value="Zinc finger protein 335"/>
    <property type="match status" value="1"/>
</dbReference>
<keyword evidence="9" id="KW-1185">Reference proteome</keyword>
<dbReference type="GO" id="GO:0045944">
    <property type="term" value="P:positive regulation of transcription by RNA polymerase II"/>
    <property type="evidence" value="ECO:0007669"/>
    <property type="project" value="TreeGrafter"/>
</dbReference>